<evidence type="ECO:0000313" key="3">
    <source>
        <dbReference type="Proteomes" id="UP000184346"/>
    </source>
</evidence>
<dbReference type="InterPro" id="IPR047647">
    <property type="entry name" value="ISAs1_transpos"/>
</dbReference>
<dbReference type="STRING" id="1121942.SAMN02745148_03107"/>
<evidence type="ECO:0000259" key="1">
    <source>
        <dbReference type="Pfam" id="PF01609"/>
    </source>
</evidence>
<keyword evidence="3" id="KW-1185">Reference proteome</keyword>
<dbReference type="Pfam" id="PF01609">
    <property type="entry name" value="DDE_Tnp_1"/>
    <property type="match status" value="1"/>
</dbReference>
<organism evidence="2 3">
    <name type="scientific">Modicisalibacter ilicicola DSM 19980</name>
    <dbReference type="NCBI Taxonomy" id="1121942"/>
    <lineage>
        <taxon>Bacteria</taxon>
        <taxon>Pseudomonadati</taxon>
        <taxon>Pseudomonadota</taxon>
        <taxon>Gammaproteobacteria</taxon>
        <taxon>Oceanospirillales</taxon>
        <taxon>Halomonadaceae</taxon>
        <taxon>Modicisalibacter</taxon>
    </lineage>
</organism>
<name>A0A1M5D1U0_9GAMM</name>
<dbReference type="AlphaFoldDB" id="A0A1M5D1U0"/>
<dbReference type="PANTHER" id="PTHR30298">
    <property type="entry name" value="H REPEAT-ASSOCIATED PREDICTED TRANSPOSASE"/>
    <property type="match status" value="1"/>
</dbReference>
<dbReference type="Proteomes" id="UP000184346">
    <property type="component" value="Unassembled WGS sequence"/>
</dbReference>
<accession>A0A1M5D1U0</accession>
<dbReference type="GO" id="GO:0003677">
    <property type="term" value="F:DNA binding"/>
    <property type="evidence" value="ECO:0007669"/>
    <property type="project" value="InterPro"/>
</dbReference>
<feature type="domain" description="Transposase IS4-like" evidence="1">
    <location>
        <begin position="11"/>
        <end position="248"/>
    </location>
</feature>
<dbReference type="NCBIfam" id="NF033564">
    <property type="entry name" value="transpos_ISAs1"/>
    <property type="match status" value="1"/>
</dbReference>
<protein>
    <submittedName>
        <fullName evidence="2">Predicted transposase YbfD/YdcC associated with H repeats</fullName>
    </submittedName>
</protein>
<dbReference type="GO" id="GO:0004803">
    <property type="term" value="F:transposase activity"/>
    <property type="evidence" value="ECO:0007669"/>
    <property type="project" value="InterPro"/>
</dbReference>
<dbReference type="EMBL" id="FQUJ01000015">
    <property type="protein sequence ID" value="SHF60795.1"/>
    <property type="molecule type" value="Genomic_DNA"/>
</dbReference>
<dbReference type="GO" id="GO:0006313">
    <property type="term" value="P:DNA transposition"/>
    <property type="evidence" value="ECO:0007669"/>
    <property type="project" value="InterPro"/>
</dbReference>
<dbReference type="PANTHER" id="PTHR30298:SF0">
    <property type="entry name" value="PROTEIN YBFL-RELATED"/>
    <property type="match status" value="1"/>
</dbReference>
<reference evidence="2 3" key="1">
    <citation type="submission" date="2016-11" db="EMBL/GenBank/DDBJ databases">
        <authorList>
            <person name="Jaros S."/>
            <person name="Januszkiewicz K."/>
            <person name="Wedrychowicz H."/>
        </authorList>
    </citation>
    <scope>NUCLEOTIDE SEQUENCE [LARGE SCALE GENOMIC DNA]</scope>
    <source>
        <strain evidence="2 3">DSM 19980</strain>
    </source>
</reference>
<sequence length="281" mass="30953">MEAVAHVTRGEVVAIDGKTLRRSHDRAEGKSATHMISAWASKNVVVLGQLKTEDKSNEITAIPALLDLLALDGGIVTIGAMGCQKAIAGTIIDQDADDVLALNGNQRQLYDDVTLFFDTGAASGFGDIAVNHHQTVDADYGQIETRRTWATTALDGIVDPGQWSGLNSIGMVEAEREIDDQTTVERRYYIASLEGNAEPLGAAIRAHWGIENRLHWSLDVAFREDDCRVRKDHGPDNMAMLRHLTLNLLRQETTCKRGIKTKRLKAGWNEQYLFKVLTMAS</sequence>
<dbReference type="InterPro" id="IPR002559">
    <property type="entry name" value="Transposase_11"/>
</dbReference>
<evidence type="ECO:0000313" key="2">
    <source>
        <dbReference type="EMBL" id="SHF60795.1"/>
    </source>
</evidence>
<dbReference type="InterPro" id="IPR051698">
    <property type="entry name" value="Transposase_11-like"/>
</dbReference>
<gene>
    <name evidence="2" type="ORF">SAMN02745148_03107</name>
</gene>
<proteinExistence type="predicted"/>